<dbReference type="AlphaFoldDB" id="A0A645BG94"/>
<feature type="transmembrane region" description="Helical" evidence="5">
    <location>
        <begin position="6"/>
        <end position="25"/>
    </location>
</feature>
<comment type="subcellular location">
    <subcellularLocation>
        <location evidence="1">Membrane</location>
        <topology evidence="1">Multi-pass membrane protein</topology>
    </subcellularLocation>
</comment>
<feature type="domain" description="RCK C-terminal" evidence="6">
    <location>
        <begin position="99"/>
        <end position="180"/>
    </location>
</feature>
<dbReference type="PROSITE" id="PS51202">
    <property type="entry name" value="RCK_C"/>
    <property type="match status" value="1"/>
</dbReference>
<evidence type="ECO:0000256" key="5">
    <source>
        <dbReference type="SAM" id="Phobius"/>
    </source>
</evidence>
<dbReference type="InterPro" id="IPR001807">
    <property type="entry name" value="ClC"/>
</dbReference>
<feature type="transmembrane region" description="Helical" evidence="5">
    <location>
        <begin position="62"/>
        <end position="82"/>
    </location>
</feature>
<reference evidence="7" key="1">
    <citation type="submission" date="2019-08" db="EMBL/GenBank/DDBJ databases">
        <authorList>
            <person name="Kucharzyk K."/>
            <person name="Murdoch R.W."/>
            <person name="Higgins S."/>
            <person name="Loffler F."/>
        </authorList>
    </citation>
    <scope>NUCLEOTIDE SEQUENCE</scope>
</reference>
<accession>A0A645BG94</accession>
<protein>
    <submittedName>
        <fullName evidence="7">H(+)/Cl(-) exchange transporter ClcA</fullName>
    </submittedName>
</protein>
<dbReference type="Pfam" id="PF00654">
    <property type="entry name" value="Voltage_CLC"/>
    <property type="match status" value="1"/>
</dbReference>
<dbReference type="GO" id="GO:0015108">
    <property type="term" value="F:chloride transmembrane transporter activity"/>
    <property type="evidence" value="ECO:0007669"/>
    <property type="project" value="InterPro"/>
</dbReference>
<dbReference type="EMBL" id="VSSQ01018749">
    <property type="protein sequence ID" value="MPM62213.1"/>
    <property type="molecule type" value="Genomic_DNA"/>
</dbReference>
<dbReference type="GO" id="GO:0016020">
    <property type="term" value="C:membrane"/>
    <property type="evidence" value="ECO:0007669"/>
    <property type="project" value="UniProtKB-SubCell"/>
</dbReference>
<dbReference type="SUPFAM" id="SSF116726">
    <property type="entry name" value="TrkA C-terminal domain-like"/>
    <property type="match status" value="1"/>
</dbReference>
<proteinExistence type="predicted"/>
<keyword evidence="3 5" id="KW-1133">Transmembrane helix</keyword>
<name>A0A645BG94_9ZZZZ</name>
<keyword evidence="2 5" id="KW-0812">Transmembrane</keyword>
<evidence type="ECO:0000256" key="2">
    <source>
        <dbReference type="ARBA" id="ARBA00022692"/>
    </source>
</evidence>
<evidence type="ECO:0000256" key="3">
    <source>
        <dbReference type="ARBA" id="ARBA00022989"/>
    </source>
</evidence>
<dbReference type="InterPro" id="IPR006037">
    <property type="entry name" value="RCK_C"/>
</dbReference>
<evidence type="ECO:0000313" key="7">
    <source>
        <dbReference type="EMBL" id="MPM62213.1"/>
    </source>
</evidence>
<sequence length="186" mass="19819">MPILAVGTLTGSIFGIACVELGLFPAQYIPDFAVCAMTAALAAAVKAPITAILLTVEMTGTLVHMLPVAACAFAALLVSDLMKVEPIYEALLNRSVEKERKAPEAPEGKNLMEIPVELGSCAAGRRIDEIGWPAGTLIVSLMRGSRDIIPRGETTLLPGDYLVVLYPQGQEKKVRAAVTDLCHEKF</sequence>
<evidence type="ECO:0000259" key="6">
    <source>
        <dbReference type="PROSITE" id="PS51202"/>
    </source>
</evidence>
<evidence type="ECO:0000256" key="1">
    <source>
        <dbReference type="ARBA" id="ARBA00004141"/>
    </source>
</evidence>
<dbReference type="InterPro" id="IPR036721">
    <property type="entry name" value="RCK_C_sf"/>
</dbReference>
<gene>
    <name evidence="7" type="primary">clcA_9</name>
    <name evidence="7" type="ORF">SDC9_109079</name>
</gene>
<dbReference type="Gene3D" id="3.30.70.1450">
    <property type="entry name" value="Regulator of K+ conductance, C-terminal domain"/>
    <property type="match status" value="1"/>
</dbReference>
<keyword evidence="4 5" id="KW-0472">Membrane</keyword>
<evidence type="ECO:0000256" key="4">
    <source>
        <dbReference type="ARBA" id="ARBA00023136"/>
    </source>
</evidence>
<dbReference type="GO" id="GO:0006813">
    <property type="term" value="P:potassium ion transport"/>
    <property type="evidence" value="ECO:0007669"/>
    <property type="project" value="InterPro"/>
</dbReference>
<dbReference type="GO" id="GO:0008324">
    <property type="term" value="F:monoatomic cation transmembrane transporter activity"/>
    <property type="evidence" value="ECO:0007669"/>
    <property type="project" value="InterPro"/>
</dbReference>
<dbReference type="Pfam" id="PF02080">
    <property type="entry name" value="TrkA_C"/>
    <property type="match status" value="1"/>
</dbReference>
<dbReference type="InterPro" id="IPR014743">
    <property type="entry name" value="Cl-channel_core"/>
</dbReference>
<organism evidence="7">
    <name type="scientific">bioreactor metagenome</name>
    <dbReference type="NCBI Taxonomy" id="1076179"/>
    <lineage>
        <taxon>unclassified sequences</taxon>
        <taxon>metagenomes</taxon>
        <taxon>ecological metagenomes</taxon>
    </lineage>
</organism>
<feature type="transmembrane region" description="Helical" evidence="5">
    <location>
        <begin position="32"/>
        <end position="56"/>
    </location>
</feature>
<dbReference type="Gene3D" id="1.10.3080.10">
    <property type="entry name" value="Clc chloride channel"/>
    <property type="match status" value="1"/>
</dbReference>
<dbReference type="SUPFAM" id="SSF81340">
    <property type="entry name" value="Clc chloride channel"/>
    <property type="match status" value="1"/>
</dbReference>
<comment type="caution">
    <text evidence="7">The sequence shown here is derived from an EMBL/GenBank/DDBJ whole genome shotgun (WGS) entry which is preliminary data.</text>
</comment>